<evidence type="ECO:0000256" key="1">
    <source>
        <dbReference type="SAM" id="MobiDB-lite"/>
    </source>
</evidence>
<feature type="compositionally biased region" description="Basic and acidic residues" evidence="1">
    <location>
        <begin position="17"/>
        <end position="41"/>
    </location>
</feature>
<evidence type="ECO:0000313" key="2">
    <source>
        <dbReference type="EMBL" id="KAC9988333.1"/>
    </source>
</evidence>
<keyword evidence="3" id="KW-1185">Reference proteome</keyword>
<comment type="caution">
    <text evidence="2">The sequence shown here is derived from an EMBL/GenBank/DDBJ whole genome shotgun (WGS) entry which is preliminary data.</text>
</comment>
<dbReference type="AlphaFoldDB" id="A0A5N6LAG6"/>
<dbReference type="EMBL" id="SZYD01002063">
    <property type="protein sequence ID" value="KAC9988333.1"/>
    <property type="molecule type" value="Genomic_DNA"/>
</dbReference>
<dbReference type="Proteomes" id="UP000326396">
    <property type="component" value="Unassembled WGS sequence"/>
</dbReference>
<name>A0A5N6LAG6_9ASTR</name>
<gene>
    <name evidence="2" type="ORF">E3N88_44965</name>
</gene>
<protein>
    <submittedName>
        <fullName evidence="2">Uncharacterized protein</fullName>
    </submittedName>
</protein>
<proteinExistence type="predicted"/>
<accession>A0A5N6LAG6</accession>
<organism evidence="2 3">
    <name type="scientific">Mikania micrantha</name>
    <name type="common">bitter vine</name>
    <dbReference type="NCBI Taxonomy" id="192012"/>
    <lineage>
        <taxon>Eukaryota</taxon>
        <taxon>Viridiplantae</taxon>
        <taxon>Streptophyta</taxon>
        <taxon>Embryophyta</taxon>
        <taxon>Tracheophyta</taxon>
        <taxon>Spermatophyta</taxon>
        <taxon>Magnoliopsida</taxon>
        <taxon>eudicotyledons</taxon>
        <taxon>Gunneridae</taxon>
        <taxon>Pentapetalae</taxon>
        <taxon>asterids</taxon>
        <taxon>campanulids</taxon>
        <taxon>Asterales</taxon>
        <taxon>Asteraceae</taxon>
        <taxon>Asteroideae</taxon>
        <taxon>Heliantheae alliance</taxon>
        <taxon>Eupatorieae</taxon>
        <taxon>Mikania</taxon>
    </lineage>
</organism>
<reference evidence="2 3" key="1">
    <citation type="submission" date="2019-05" db="EMBL/GenBank/DDBJ databases">
        <title>Mikania micrantha, genome provides insights into the molecular mechanism of rapid growth.</title>
        <authorList>
            <person name="Liu B."/>
        </authorList>
    </citation>
    <scope>NUCLEOTIDE SEQUENCE [LARGE SCALE GENOMIC DNA]</scope>
    <source>
        <strain evidence="2">NLD-2019</strain>
        <tissue evidence="2">Leaf</tissue>
    </source>
</reference>
<feature type="region of interest" description="Disordered" evidence="1">
    <location>
        <begin position="1"/>
        <end position="90"/>
    </location>
</feature>
<evidence type="ECO:0000313" key="3">
    <source>
        <dbReference type="Proteomes" id="UP000326396"/>
    </source>
</evidence>
<sequence length="105" mass="11526">MAKLCQRKLQGLPRPGKKAEHPGCAKETRKEASQARFVPREHARRPSQGRAVPRGHAGGKPVTKPSRSKAVLPEPSRDKVTEPNHVLSRGPSRAKISFGLLRIIV</sequence>